<gene>
    <name evidence="1" type="ORF">OUZ56_008626</name>
</gene>
<comment type="caution">
    <text evidence="1">The sequence shown here is derived from an EMBL/GenBank/DDBJ whole genome shotgun (WGS) entry which is preliminary data.</text>
</comment>
<protein>
    <submittedName>
        <fullName evidence="1">Uncharacterized protein</fullName>
    </submittedName>
</protein>
<name>A0ABR0ADY1_9CRUS</name>
<organism evidence="1 2">
    <name type="scientific">Daphnia magna</name>
    <dbReference type="NCBI Taxonomy" id="35525"/>
    <lineage>
        <taxon>Eukaryota</taxon>
        <taxon>Metazoa</taxon>
        <taxon>Ecdysozoa</taxon>
        <taxon>Arthropoda</taxon>
        <taxon>Crustacea</taxon>
        <taxon>Branchiopoda</taxon>
        <taxon>Diplostraca</taxon>
        <taxon>Cladocera</taxon>
        <taxon>Anomopoda</taxon>
        <taxon>Daphniidae</taxon>
        <taxon>Daphnia</taxon>
    </lineage>
</organism>
<accession>A0ABR0ADY1</accession>
<sequence length="121" mass="14105">MSGAPVRRTSDYTCFCSLRFIRFPFKYCTECRNSHGLVLQFLSTFLLCFVRHLALRTVHRPQQRPTPPYLLPLLIYSNSRHPFFFQLQEPSEADIITFPPLAFGRREPLCEAVPLSAVYYS</sequence>
<evidence type="ECO:0000313" key="1">
    <source>
        <dbReference type="EMBL" id="KAK4023200.1"/>
    </source>
</evidence>
<evidence type="ECO:0000313" key="2">
    <source>
        <dbReference type="Proteomes" id="UP001234178"/>
    </source>
</evidence>
<keyword evidence="2" id="KW-1185">Reference proteome</keyword>
<proteinExistence type="predicted"/>
<dbReference type="Proteomes" id="UP001234178">
    <property type="component" value="Unassembled WGS sequence"/>
</dbReference>
<reference evidence="1 2" key="1">
    <citation type="journal article" date="2023" name="Nucleic Acids Res.">
        <title>The hologenome of Daphnia magna reveals possible DNA methylation and microbiome-mediated evolution of the host genome.</title>
        <authorList>
            <person name="Chaturvedi A."/>
            <person name="Li X."/>
            <person name="Dhandapani V."/>
            <person name="Marshall H."/>
            <person name="Kissane S."/>
            <person name="Cuenca-Cambronero M."/>
            <person name="Asole G."/>
            <person name="Calvet F."/>
            <person name="Ruiz-Romero M."/>
            <person name="Marangio P."/>
            <person name="Guigo R."/>
            <person name="Rago D."/>
            <person name="Mirbahai L."/>
            <person name="Eastwood N."/>
            <person name="Colbourne J.K."/>
            <person name="Zhou J."/>
            <person name="Mallon E."/>
            <person name="Orsini L."/>
        </authorList>
    </citation>
    <scope>NUCLEOTIDE SEQUENCE [LARGE SCALE GENOMIC DNA]</scope>
    <source>
        <strain evidence="1">LRV0_1</strain>
    </source>
</reference>
<dbReference type="EMBL" id="JAOYFB010000037">
    <property type="protein sequence ID" value="KAK4023200.1"/>
    <property type="molecule type" value="Genomic_DNA"/>
</dbReference>